<proteinExistence type="predicted"/>
<reference evidence="1 2" key="1">
    <citation type="submission" date="2013-01" db="EMBL/GenBank/DDBJ databases">
        <title>The Genome Sequence of Clostridium clostridioforme 90A8.</title>
        <authorList>
            <consortium name="The Broad Institute Genome Sequencing Platform"/>
            <person name="Earl A."/>
            <person name="Ward D."/>
            <person name="Feldgarden M."/>
            <person name="Gevers D."/>
            <person name="Courvalin P."/>
            <person name="Lambert T."/>
            <person name="Walker B."/>
            <person name="Young S.K."/>
            <person name="Zeng Q."/>
            <person name="Gargeya S."/>
            <person name="Fitzgerald M."/>
            <person name="Haas B."/>
            <person name="Abouelleil A."/>
            <person name="Alvarado L."/>
            <person name="Arachchi H.M."/>
            <person name="Berlin A.M."/>
            <person name="Chapman S.B."/>
            <person name="Dewar J."/>
            <person name="Goldberg J."/>
            <person name="Griggs A."/>
            <person name="Gujja S."/>
            <person name="Hansen M."/>
            <person name="Howarth C."/>
            <person name="Imamovic A."/>
            <person name="Larimer J."/>
            <person name="McCowan C."/>
            <person name="Murphy C."/>
            <person name="Neiman D."/>
            <person name="Pearson M."/>
            <person name="Priest M."/>
            <person name="Roberts A."/>
            <person name="Saif S."/>
            <person name="Shea T."/>
            <person name="Sisk P."/>
            <person name="Sykes S."/>
            <person name="Wortman J."/>
            <person name="Nusbaum C."/>
            <person name="Birren B."/>
        </authorList>
    </citation>
    <scope>NUCLEOTIDE SEQUENCE [LARGE SCALE GENOMIC DNA]</scope>
    <source>
        <strain evidence="1 2">90A8</strain>
    </source>
</reference>
<dbReference type="Proteomes" id="UP000013085">
    <property type="component" value="Unassembled WGS sequence"/>
</dbReference>
<dbReference type="HOGENOM" id="CLU_206506_0_0_9"/>
<comment type="caution">
    <text evidence="1">The sequence shown here is derived from an EMBL/GenBank/DDBJ whole genome shotgun (WGS) entry which is preliminary data.</text>
</comment>
<dbReference type="AlphaFoldDB" id="A0A0E2H595"/>
<organism evidence="1 2">
    <name type="scientific">[Clostridium] clostridioforme 90A8</name>
    <dbReference type="NCBI Taxonomy" id="999408"/>
    <lineage>
        <taxon>Bacteria</taxon>
        <taxon>Bacillati</taxon>
        <taxon>Bacillota</taxon>
        <taxon>Clostridia</taxon>
        <taxon>Lachnospirales</taxon>
        <taxon>Lachnospiraceae</taxon>
        <taxon>Enterocloster</taxon>
    </lineage>
</organism>
<sequence>MKVIPEMRFGCLTTRWSWKNRTCQKVWKCTCECGGYCYVKEDALIDGIVKNCGGPAHQEVKRK</sequence>
<gene>
    <name evidence="1" type="ORF">HMPREF1090_04351</name>
</gene>
<evidence type="ECO:0000313" key="1">
    <source>
        <dbReference type="EMBL" id="ENZ09525.1"/>
    </source>
</evidence>
<protein>
    <submittedName>
        <fullName evidence="1">Uncharacterized protein</fullName>
    </submittedName>
</protein>
<dbReference type="EMBL" id="AGYR01000050">
    <property type="protein sequence ID" value="ENZ09525.1"/>
    <property type="molecule type" value="Genomic_DNA"/>
</dbReference>
<evidence type="ECO:0000313" key="2">
    <source>
        <dbReference type="Proteomes" id="UP000013085"/>
    </source>
</evidence>
<dbReference type="PATRIC" id="fig|999408.3.peg.4667"/>
<accession>A0A0E2H595</accession>
<name>A0A0E2H595_9FIRM</name>